<dbReference type="GO" id="GO:0032993">
    <property type="term" value="C:protein-DNA complex"/>
    <property type="evidence" value="ECO:0007669"/>
    <property type="project" value="TreeGrafter"/>
</dbReference>
<keyword evidence="3" id="KW-0805">Transcription regulation</keyword>
<reference evidence="10" key="2">
    <citation type="submission" date="2008-08" db="EMBL/GenBank/DDBJ databases">
        <authorList>
            <consortium name="Diatom Consortium"/>
            <person name="Grigoriev I."/>
            <person name="Grimwood J."/>
            <person name="Kuo A."/>
            <person name="Otillar R.P."/>
            <person name="Salamov A."/>
            <person name="Detter J.C."/>
            <person name="Lindquist E."/>
            <person name="Shapiro H."/>
            <person name="Lucas S."/>
            <person name="Glavina del Rio T."/>
            <person name="Pitluck S."/>
            <person name="Rokhsar D."/>
            <person name="Bowler C."/>
        </authorList>
    </citation>
    <scope>GENOME REANNOTATION</scope>
    <source>
        <strain evidence="10">CCAP 1055/1</strain>
    </source>
</reference>
<dbReference type="SMART" id="SM00421">
    <property type="entry name" value="HTH_LUXR"/>
    <property type="match status" value="1"/>
</dbReference>
<dbReference type="SUPFAM" id="SSF52172">
    <property type="entry name" value="CheY-like"/>
    <property type="match status" value="1"/>
</dbReference>
<accession>B7FY08</accession>
<evidence type="ECO:0000256" key="6">
    <source>
        <dbReference type="PROSITE-ProRule" id="PRU00169"/>
    </source>
</evidence>
<evidence type="ECO:0000259" key="7">
    <source>
        <dbReference type="PROSITE" id="PS50043"/>
    </source>
</evidence>
<gene>
    <name evidence="9" type="primary">DRR2</name>
    <name evidence="9" type="ORF">PHATRDRAFT_11994</name>
</gene>
<dbReference type="InterPro" id="IPR001789">
    <property type="entry name" value="Sig_transdc_resp-reg_receiver"/>
</dbReference>
<evidence type="ECO:0000259" key="8">
    <source>
        <dbReference type="PROSITE" id="PS50110"/>
    </source>
</evidence>
<evidence type="ECO:0000256" key="1">
    <source>
        <dbReference type="ARBA" id="ARBA00022553"/>
    </source>
</evidence>
<protein>
    <submittedName>
        <fullName evidence="9">Diatom response regulator 2</fullName>
    </submittedName>
</protein>
<dbReference type="KEGG" id="pti:PHATRDRAFT_11994"/>
<dbReference type="GeneID" id="7200611"/>
<feature type="domain" description="HTH luxR-type" evidence="7">
    <location>
        <begin position="153"/>
        <end position="218"/>
    </location>
</feature>
<dbReference type="PROSITE" id="PS50043">
    <property type="entry name" value="HTH_LUXR_2"/>
    <property type="match status" value="1"/>
</dbReference>
<dbReference type="InParanoid" id="B7FY08"/>
<feature type="non-terminal residue" evidence="9">
    <location>
        <position position="1"/>
    </location>
</feature>
<dbReference type="Gene3D" id="3.40.50.2300">
    <property type="match status" value="1"/>
</dbReference>
<keyword evidence="4" id="KW-0238">DNA-binding</keyword>
<dbReference type="CDD" id="cd06170">
    <property type="entry name" value="LuxR_C_like"/>
    <property type="match status" value="1"/>
</dbReference>
<keyword evidence="5" id="KW-0804">Transcription</keyword>
<dbReference type="PROSITE" id="PS50110">
    <property type="entry name" value="RESPONSE_REGULATORY"/>
    <property type="match status" value="1"/>
</dbReference>
<dbReference type="CDD" id="cd17574">
    <property type="entry name" value="REC_OmpR"/>
    <property type="match status" value="1"/>
</dbReference>
<evidence type="ECO:0000256" key="5">
    <source>
        <dbReference type="ARBA" id="ARBA00023163"/>
    </source>
</evidence>
<proteinExistence type="predicted"/>
<dbReference type="GO" id="GO:0000156">
    <property type="term" value="F:phosphorelay response regulator activity"/>
    <property type="evidence" value="ECO:0007669"/>
    <property type="project" value="TreeGrafter"/>
</dbReference>
<dbReference type="InterPro" id="IPR000792">
    <property type="entry name" value="Tscrpt_reg_LuxR_C"/>
</dbReference>
<evidence type="ECO:0000256" key="3">
    <source>
        <dbReference type="ARBA" id="ARBA00023015"/>
    </source>
</evidence>
<dbReference type="Pfam" id="PF00072">
    <property type="entry name" value="Response_reg"/>
    <property type="match status" value="1"/>
</dbReference>
<dbReference type="GO" id="GO:0006355">
    <property type="term" value="P:regulation of DNA-templated transcription"/>
    <property type="evidence" value="ECO:0007669"/>
    <property type="project" value="InterPro"/>
</dbReference>
<organism evidence="9 10">
    <name type="scientific">Phaeodactylum tricornutum (strain CCAP 1055/1)</name>
    <dbReference type="NCBI Taxonomy" id="556484"/>
    <lineage>
        <taxon>Eukaryota</taxon>
        <taxon>Sar</taxon>
        <taxon>Stramenopiles</taxon>
        <taxon>Ochrophyta</taxon>
        <taxon>Bacillariophyta</taxon>
        <taxon>Bacillariophyceae</taxon>
        <taxon>Bacillariophycidae</taxon>
        <taxon>Naviculales</taxon>
        <taxon>Phaeodactylaceae</taxon>
        <taxon>Phaeodactylum</taxon>
    </lineage>
</organism>
<evidence type="ECO:0000313" key="10">
    <source>
        <dbReference type="Proteomes" id="UP000000759"/>
    </source>
</evidence>
<keyword evidence="1 6" id="KW-0597">Phosphoprotein</keyword>
<dbReference type="PaxDb" id="2850-Phatr11994"/>
<dbReference type="PANTHER" id="PTHR48111">
    <property type="entry name" value="REGULATOR OF RPOS"/>
    <property type="match status" value="1"/>
</dbReference>
<dbReference type="OrthoDB" id="204659at2759"/>
<evidence type="ECO:0000256" key="2">
    <source>
        <dbReference type="ARBA" id="ARBA00023012"/>
    </source>
</evidence>
<dbReference type="GO" id="GO:0000976">
    <property type="term" value="F:transcription cis-regulatory region binding"/>
    <property type="evidence" value="ECO:0007669"/>
    <property type="project" value="TreeGrafter"/>
</dbReference>
<dbReference type="Pfam" id="PF00196">
    <property type="entry name" value="GerE"/>
    <property type="match status" value="1"/>
</dbReference>
<dbReference type="eggNOG" id="KOG1601">
    <property type="taxonomic scope" value="Eukaryota"/>
</dbReference>
<keyword evidence="2" id="KW-0902">Two-component regulatory system</keyword>
<evidence type="ECO:0000313" key="9">
    <source>
        <dbReference type="EMBL" id="EEC48642.1"/>
    </source>
</evidence>
<reference evidence="9 10" key="1">
    <citation type="journal article" date="2008" name="Nature">
        <title>The Phaeodactylum genome reveals the evolutionary history of diatom genomes.</title>
        <authorList>
            <person name="Bowler C."/>
            <person name="Allen A.E."/>
            <person name="Badger J.H."/>
            <person name="Grimwood J."/>
            <person name="Jabbari K."/>
            <person name="Kuo A."/>
            <person name="Maheswari U."/>
            <person name="Martens C."/>
            <person name="Maumus F."/>
            <person name="Otillar R.P."/>
            <person name="Rayko E."/>
            <person name="Salamov A."/>
            <person name="Vandepoele K."/>
            <person name="Beszteri B."/>
            <person name="Gruber A."/>
            <person name="Heijde M."/>
            <person name="Katinka M."/>
            <person name="Mock T."/>
            <person name="Valentin K."/>
            <person name="Verret F."/>
            <person name="Berges J.A."/>
            <person name="Brownlee C."/>
            <person name="Cadoret J.P."/>
            <person name="Chiovitti A."/>
            <person name="Choi C.J."/>
            <person name="Coesel S."/>
            <person name="De Martino A."/>
            <person name="Detter J.C."/>
            <person name="Durkin C."/>
            <person name="Falciatore A."/>
            <person name="Fournet J."/>
            <person name="Haruta M."/>
            <person name="Huysman M.J."/>
            <person name="Jenkins B.D."/>
            <person name="Jiroutova K."/>
            <person name="Jorgensen R.E."/>
            <person name="Joubert Y."/>
            <person name="Kaplan A."/>
            <person name="Kroger N."/>
            <person name="Kroth P.G."/>
            <person name="La Roche J."/>
            <person name="Lindquist E."/>
            <person name="Lommer M."/>
            <person name="Martin-Jezequel V."/>
            <person name="Lopez P.J."/>
            <person name="Lucas S."/>
            <person name="Mangogna M."/>
            <person name="McGinnis K."/>
            <person name="Medlin L.K."/>
            <person name="Montsant A."/>
            <person name="Oudot-Le Secq M.P."/>
            <person name="Napoli C."/>
            <person name="Obornik M."/>
            <person name="Parker M.S."/>
            <person name="Petit J.L."/>
            <person name="Porcel B.M."/>
            <person name="Poulsen N."/>
            <person name="Robison M."/>
            <person name="Rychlewski L."/>
            <person name="Rynearson T.A."/>
            <person name="Schmutz J."/>
            <person name="Shapiro H."/>
            <person name="Siaut M."/>
            <person name="Stanley M."/>
            <person name="Sussman M.R."/>
            <person name="Taylor A.R."/>
            <person name="Vardi A."/>
            <person name="von Dassow P."/>
            <person name="Vyverman W."/>
            <person name="Willis A."/>
            <person name="Wyrwicz L.S."/>
            <person name="Rokhsar D.S."/>
            <person name="Weissenbach J."/>
            <person name="Armbrust E.V."/>
            <person name="Green B.R."/>
            <person name="Van de Peer Y."/>
            <person name="Grigoriev I.V."/>
        </authorList>
    </citation>
    <scope>NUCLEOTIDE SEQUENCE [LARGE SCALE GENOMIC DNA]</scope>
    <source>
        <strain evidence="9 10">CCAP 1055/1</strain>
    </source>
</reference>
<dbReference type="RefSeq" id="XP_002179656.1">
    <property type="nucleotide sequence ID" value="XM_002179620.1"/>
</dbReference>
<dbReference type="GO" id="GO:0005829">
    <property type="term" value="C:cytosol"/>
    <property type="evidence" value="ECO:0007669"/>
    <property type="project" value="TreeGrafter"/>
</dbReference>
<feature type="domain" description="Response regulatory" evidence="8">
    <location>
        <begin position="1"/>
        <end position="125"/>
    </location>
</feature>
<dbReference type="AlphaFoldDB" id="B7FY08"/>
<dbReference type="InterPro" id="IPR011006">
    <property type="entry name" value="CheY-like_superfamily"/>
</dbReference>
<sequence>IVIVDDEEAIRKAMGQHLFEKGYQVTACSDGPSALKVVRSRQLETSTENSVPDAIVSDIRMPGMSGLQLLREIREDVHIMGVPVILLTAKGLTQDRIVGYDAGADAYIPKPFDPEELVTILDNVIDRHRTLSEDKIKYMLLEKGGGGVGNGFVEATDVFLTPDEREILELLCQGLINKEIGERTFLSTRRVEQLLSGMFRKANVKNRTELVRWAISTGNVQL</sequence>
<dbReference type="Gene3D" id="1.10.10.10">
    <property type="entry name" value="Winged helix-like DNA-binding domain superfamily/Winged helix DNA-binding domain"/>
    <property type="match status" value="1"/>
</dbReference>
<feature type="modified residue" description="4-aspartylphosphate" evidence="6">
    <location>
        <position position="58"/>
    </location>
</feature>
<evidence type="ECO:0000256" key="4">
    <source>
        <dbReference type="ARBA" id="ARBA00023125"/>
    </source>
</evidence>
<dbReference type="Proteomes" id="UP000000759">
    <property type="component" value="Chromosome 7"/>
</dbReference>
<name>B7FY08_PHATC</name>
<dbReference type="InterPro" id="IPR036388">
    <property type="entry name" value="WH-like_DNA-bd_sf"/>
</dbReference>
<dbReference type="HOGENOM" id="CLU_000445_90_4_1"/>
<dbReference type="SUPFAM" id="SSF46894">
    <property type="entry name" value="C-terminal effector domain of the bipartite response regulators"/>
    <property type="match status" value="1"/>
</dbReference>
<dbReference type="InterPro" id="IPR039420">
    <property type="entry name" value="WalR-like"/>
</dbReference>
<dbReference type="EMBL" id="CM000610">
    <property type="protein sequence ID" value="EEC48642.1"/>
    <property type="molecule type" value="Genomic_DNA"/>
</dbReference>
<dbReference type="InterPro" id="IPR016032">
    <property type="entry name" value="Sig_transdc_resp-reg_C-effctor"/>
</dbReference>
<dbReference type="SMART" id="SM00448">
    <property type="entry name" value="REC"/>
    <property type="match status" value="1"/>
</dbReference>
<keyword evidence="10" id="KW-1185">Reference proteome</keyword>
<dbReference type="PANTHER" id="PTHR48111:SF1">
    <property type="entry name" value="TWO-COMPONENT RESPONSE REGULATOR ORR33"/>
    <property type="match status" value="1"/>
</dbReference>
<dbReference type="STRING" id="556484.B7FY08"/>